<dbReference type="PANTHER" id="PTHR33317:SF4">
    <property type="entry name" value="POLYNUCLEOTIDYL TRANSFERASE, RIBONUCLEASE H-LIKE SUPERFAMILY PROTEIN"/>
    <property type="match status" value="1"/>
</dbReference>
<dbReference type="PANTHER" id="PTHR33317">
    <property type="entry name" value="POLYNUCLEOTIDYL TRANSFERASE, RIBONUCLEASE H-LIKE SUPERFAMILY PROTEIN"/>
    <property type="match status" value="1"/>
</dbReference>
<dbReference type="InterPro" id="IPR037027">
    <property type="entry name" value="YqgF/RNaseH-like_dom_sf"/>
</dbReference>
<evidence type="ECO:0000259" key="6">
    <source>
        <dbReference type="SMART" id="SM00732"/>
    </source>
</evidence>
<protein>
    <recommendedName>
        <fullName evidence="5">Putative pre-16S rRNA nuclease</fullName>
        <ecNumber evidence="5">3.1.-.-</ecNumber>
    </recommendedName>
</protein>
<evidence type="ECO:0000256" key="5">
    <source>
        <dbReference type="HAMAP-Rule" id="MF_00651"/>
    </source>
</evidence>
<feature type="domain" description="YqgF/RNase H-like" evidence="6">
    <location>
        <begin position="8"/>
        <end position="107"/>
    </location>
</feature>
<dbReference type="GO" id="GO:0000967">
    <property type="term" value="P:rRNA 5'-end processing"/>
    <property type="evidence" value="ECO:0007669"/>
    <property type="project" value="UniProtKB-UniRule"/>
</dbReference>
<keyword evidence="8" id="KW-1185">Reference proteome</keyword>
<organism evidence="7 8">
    <name type="scientific">Propioniferax innocua</name>
    <dbReference type="NCBI Taxonomy" id="1753"/>
    <lineage>
        <taxon>Bacteria</taxon>
        <taxon>Bacillati</taxon>
        <taxon>Actinomycetota</taxon>
        <taxon>Actinomycetes</taxon>
        <taxon>Propionibacteriales</taxon>
        <taxon>Propionibacteriaceae</taxon>
        <taxon>Propioniferax</taxon>
    </lineage>
</organism>
<keyword evidence="3 5" id="KW-0540">Nuclease</keyword>
<dbReference type="Gene3D" id="3.30.420.140">
    <property type="entry name" value="YqgF/RNase H-like domain"/>
    <property type="match status" value="1"/>
</dbReference>
<dbReference type="Pfam" id="PF03652">
    <property type="entry name" value="RuvX"/>
    <property type="match status" value="1"/>
</dbReference>
<dbReference type="OrthoDB" id="9790539at2"/>
<proteinExistence type="inferred from homology"/>
<reference evidence="7 8" key="1">
    <citation type="submission" date="2019-06" db="EMBL/GenBank/DDBJ databases">
        <title>Sequencing the genomes of 1000 actinobacteria strains.</title>
        <authorList>
            <person name="Klenk H.-P."/>
        </authorList>
    </citation>
    <scope>NUCLEOTIDE SEQUENCE [LARGE SCALE GENOMIC DNA]</scope>
    <source>
        <strain evidence="7 8">DSM 8251</strain>
    </source>
</reference>
<dbReference type="FunFam" id="3.30.420.140:FF:000005">
    <property type="entry name" value="Putative pre-16S rRNA nuclease"/>
    <property type="match status" value="1"/>
</dbReference>
<gene>
    <name evidence="7" type="ORF">FB460_0289</name>
</gene>
<dbReference type="SMART" id="SM00732">
    <property type="entry name" value="YqgFc"/>
    <property type="match status" value="1"/>
</dbReference>
<comment type="caution">
    <text evidence="7">The sequence shown here is derived from an EMBL/GenBank/DDBJ whole genome shotgun (WGS) entry which is preliminary data.</text>
</comment>
<evidence type="ECO:0000313" key="7">
    <source>
        <dbReference type="EMBL" id="TQL62511.1"/>
    </source>
</evidence>
<dbReference type="AlphaFoldDB" id="A0A542ZQ70"/>
<dbReference type="InterPro" id="IPR006641">
    <property type="entry name" value="YqgF/RNaseH-like_dom"/>
</dbReference>
<dbReference type="EC" id="3.1.-.-" evidence="5"/>
<evidence type="ECO:0000256" key="2">
    <source>
        <dbReference type="ARBA" id="ARBA00022517"/>
    </source>
</evidence>
<keyword evidence="2 5" id="KW-0690">Ribosome biogenesis</keyword>
<evidence type="ECO:0000256" key="4">
    <source>
        <dbReference type="ARBA" id="ARBA00022801"/>
    </source>
</evidence>
<dbReference type="EMBL" id="VFOR01000001">
    <property type="protein sequence ID" value="TQL62511.1"/>
    <property type="molecule type" value="Genomic_DNA"/>
</dbReference>
<sequence>MSDGFRIGRRLGIDWGSVRIGVASCDPQGIIATPVTTVPGNARSIDELVALVEEYEPIEIVIGLPRSLRGGEGPSAQRIRSHAVSFARAVGDVPVRFVDERLTTVSAANVLRASGRSERNQRSVIDQVAAVTILEHALEIERQTGGPPGPLVTEEERS</sequence>
<evidence type="ECO:0000313" key="8">
    <source>
        <dbReference type="Proteomes" id="UP000316196"/>
    </source>
</evidence>
<dbReference type="SUPFAM" id="SSF53098">
    <property type="entry name" value="Ribonuclease H-like"/>
    <property type="match status" value="1"/>
</dbReference>
<dbReference type="NCBIfam" id="TIGR00250">
    <property type="entry name" value="RNAse_H_YqgF"/>
    <property type="match status" value="1"/>
</dbReference>
<keyword evidence="1 5" id="KW-0963">Cytoplasm</keyword>
<dbReference type="CDD" id="cd16964">
    <property type="entry name" value="YqgF"/>
    <property type="match status" value="1"/>
</dbReference>
<evidence type="ECO:0000256" key="1">
    <source>
        <dbReference type="ARBA" id="ARBA00022490"/>
    </source>
</evidence>
<accession>A0A542ZQ70</accession>
<name>A0A542ZQ70_9ACTN</name>
<dbReference type="Proteomes" id="UP000316196">
    <property type="component" value="Unassembled WGS sequence"/>
</dbReference>
<evidence type="ECO:0000256" key="3">
    <source>
        <dbReference type="ARBA" id="ARBA00022722"/>
    </source>
</evidence>
<dbReference type="GO" id="GO:0004518">
    <property type="term" value="F:nuclease activity"/>
    <property type="evidence" value="ECO:0007669"/>
    <property type="project" value="UniProtKB-KW"/>
</dbReference>
<comment type="subcellular location">
    <subcellularLocation>
        <location evidence="5">Cytoplasm</location>
    </subcellularLocation>
</comment>
<comment type="similarity">
    <text evidence="5">Belongs to the YqgF HJR family.</text>
</comment>
<comment type="function">
    <text evidence="5">Could be a nuclease involved in processing of the 5'-end of pre-16S rRNA.</text>
</comment>
<dbReference type="GO" id="GO:0005829">
    <property type="term" value="C:cytosol"/>
    <property type="evidence" value="ECO:0007669"/>
    <property type="project" value="TreeGrafter"/>
</dbReference>
<dbReference type="RefSeq" id="WP_142092344.1">
    <property type="nucleotide sequence ID" value="NZ_BAAAMD010000003.1"/>
</dbReference>
<dbReference type="HAMAP" id="MF_00651">
    <property type="entry name" value="Nuclease_YqgF"/>
    <property type="match status" value="1"/>
</dbReference>
<dbReference type="GO" id="GO:0016788">
    <property type="term" value="F:hydrolase activity, acting on ester bonds"/>
    <property type="evidence" value="ECO:0007669"/>
    <property type="project" value="UniProtKB-UniRule"/>
</dbReference>
<keyword evidence="4 5" id="KW-0378">Hydrolase</keyword>
<dbReference type="InterPro" id="IPR005227">
    <property type="entry name" value="YqgF"/>
</dbReference>
<dbReference type="InterPro" id="IPR012337">
    <property type="entry name" value="RNaseH-like_sf"/>
</dbReference>